<feature type="domain" description="LysR substrate-binding" evidence="1">
    <location>
        <begin position="17"/>
        <end position="63"/>
    </location>
</feature>
<dbReference type="RefSeq" id="WP_246173000.1">
    <property type="nucleotide sequence ID" value="NZ_VITN01000037.1"/>
</dbReference>
<proteinExistence type="predicted"/>
<comment type="caution">
    <text evidence="2">The sequence shown here is derived from an EMBL/GenBank/DDBJ whole genome shotgun (WGS) entry which is preliminary data.</text>
</comment>
<dbReference type="AlphaFoldDB" id="A0A560EKP2"/>
<evidence type="ECO:0000313" key="2">
    <source>
        <dbReference type="EMBL" id="TWB09933.1"/>
    </source>
</evidence>
<accession>A0A560EKP2</accession>
<dbReference type="Proteomes" id="UP000319859">
    <property type="component" value="Unassembled WGS sequence"/>
</dbReference>
<dbReference type="Pfam" id="PF03466">
    <property type="entry name" value="LysR_substrate"/>
    <property type="match status" value="1"/>
</dbReference>
<gene>
    <name evidence="2" type="ORF">FBZ89_13714</name>
</gene>
<name>A0A560EKP2_9PROT</name>
<sequence length="77" mass="7964">MDGLPGQAGAQHAAVALHHGITERIAAEVDDMAMIRLMVREDAGLAVIPPIVVRDELGNGGLVGPGACPAWSKVSWP</sequence>
<organism evidence="2 3">
    <name type="scientific">Nitrospirillum amazonense</name>
    <dbReference type="NCBI Taxonomy" id="28077"/>
    <lineage>
        <taxon>Bacteria</taxon>
        <taxon>Pseudomonadati</taxon>
        <taxon>Pseudomonadota</taxon>
        <taxon>Alphaproteobacteria</taxon>
        <taxon>Rhodospirillales</taxon>
        <taxon>Azospirillaceae</taxon>
        <taxon>Nitrospirillum</taxon>
    </lineage>
</organism>
<evidence type="ECO:0000313" key="3">
    <source>
        <dbReference type="Proteomes" id="UP000319859"/>
    </source>
</evidence>
<evidence type="ECO:0000259" key="1">
    <source>
        <dbReference type="Pfam" id="PF03466"/>
    </source>
</evidence>
<reference evidence="2 3" key="1">
    <citation type="submission" date="2019-06" db="EMBL/GenBank/DDBJ databases">
        <title>Genomic Encyclopedia of Type Strains, Phase IV (KMG-V): Genome sequencing to study the core and pangenomes of soil and plant-associated prokaryotes.</title>
        <authorList>
            <person name="Whitman W."/>
        </authorList>
    </citation>
    <scope>NUCLEOTIDE SEQUENCE [LARGE SCALE GENOMIC DNA]</scope>
    <source>
        <strain evidence="2 3">BR 11880</strain>
    </source>
</reference>
<protein>
    <submittedName>
        <fullName evidence="2">LysR substrate binding domain-containing protein</fullName>
    </submittedName>
</protein>
<dbReference type="InterPro" id="IPR005119">
    <property type="entry name" value="LysR_subst-bd"/>
</dbReference>
<dbReference type="EMBL" id="VITN01000037">
    <property type="protein sequence ID" value="TWB09933.1"/>
    <property type="molecule type" value="Genomic_DNA"/>
</dbReference>
<dbReference type="Gene3D" id="3.40.190.10">
    <property type="entry name" value="Periplasmic binding protein-like II"/>
    <property type="match status" value="1"/>
</dbReference>
<dbReference type="SUPFAM" id="SSF53850">
    <property type="entry name" value="Periplasmic binding protein-like II"/>
    <property type="match status" value="1"/>
</dbReference>